<accession>A0A7S4AJ52</accession>
<organism evidence="3">
    <name type="scientific">Pseudo-nitzschia australis</name>
    <dbReference type="NCBI Taxonomy" id="44445"/>
    <lineage>
        <taxon>Eukaryota</taxon>
        <taxon>Sar</taxon>
        <taxon>Stramenopiles</taxon>
        <taxon>Ochrophyta</taxon>
        <taxon>Bacillariophyta</taxon>
        <taxon>Bacillariophyceae</taxon>
        <taxon>Bacillariophycidae</taxon>
        <taxon>Bacillariales</taxon>
        <taxon>Bacillariaceae</taxon>
        <taxon>Pseudo-nitzschia</taxon>
    </lineage>
</organism>
<gene>
    <name evidence="3" type="ORF">PAUS00366_LOCUS10287</name>
</gene>
<keyword evidence="1" id="KW-0812">Transmembrane</keyword>
<sequence length="389" mass="41811">MKISLFSVFALCFNGVVVVEAAAPALPKIGRYELLPAVHKLGYPSANITSVTPYKGVIHVELWQFNSEPGSLQLFSSYNNKTLACEGTPLTLETGGPLLSSSGYNHTRFESKIKRFEFTSSVSTNKTGDQSLCARLYLSKPDQSMSLVKVSWLDTAFDLKVALSGGFSTFTQEVKMKSLKGNKESGTIGKIVAVDSFLCGEDNVTAYGIGQSFSLCLDASSAYNITSVKNVVCENSGSKRQLVDSAGKKDVFTSFNRAVGIKSNDNKKTGSRGSYRINSVVTAGYFSNKATSFSCTGDAEVVTYPTLRRSLTTSVSFPSFGQKSSFRDLQESTLPESSNELSETPFSTIVGIFEPDDLDIMEASAFFHGYVGLGSSFVAGAAMIMIAAM</sequence>
<feature type="transmembrane region" description="Helical" evidence="1">
    <location>
        <begin position="367"/>
        <end position="388"/>
    </location>
</feature>
<name>A0A7S4AJ52_9STRA</name>
<keyword evidence="2" id="KW-0732">Signal</keyword>
<protein>
    <submittedName>
        <fullName evidence="3">Uncharacterized protein</fullName>
    </submittedName>
</protein>
<evidence type="ECO:0000313" key="3">
    <source>
        <dbReference type="EMBL" id="CAE0717535.1"/>
    </source>
</evidence>
<reference evidence="3" key="1">
    <citation type="submission" date="2021-01" db="EMBL/GenBank/DDBJ databases">
        <authorList>
            <person name="Corre E."/>
            <person name="Pelletier E."/>
            <person name="Niang G."/>
            <person name="Scheremetjew M."/>
            <person name="Finn R."/>
            <person name="Kale V."/>
            <person name="Holt S."/>
            <person name="Cochrane G."/>
            <person name="Meng A."/>
            <person name="Brown T."/>
            <person name="Cohen L."/>
        </authorList>
    </citation>
    <scope>NUCLEOTIDE SEQUENCE</scope>
    <source>
        <strain evidence="3">10249 10 AB</strain>
    </source>
</reference>
<dbReference type="EMBL" id="HBIX01013980">
    <property type="protein sequence ID" value="CAE0717535.1"/>
    <property type="molecule type" value="Transcribed_RNA"/>
</dbReference>
<feature type="chain" id="PRO_5030842922" evidence="2">
    <location>
        <begin position="22"/>
        <end position="389"/>
    </location>
</feature>
<evidence type="ECO:0000256" key="1">
    <source>
        <dbReference type="SAM" id="Phobius"/>
    </source>
</evidence>
<proteinExistence type="predicted"/>
<feature type="signal peptide" evidence="2">
    <location>
        <begin position="1"/>
        <end position="21"/>
    </location>
</feature>
<evidence type="ECO:0000256" key="2">
    <source>
        <dbReference type="SAM" id="SignalP"/>
    </source>
</evidence>
<keyword evidence="1" id="KW-0472">Membrane</keyword>
<dbReference type="AlphaFoldDB" id="A0A7S4AJ52"/>
<keyword evidence="1" id="KW-1133">Transmembrane helix</keyword>